<reference evidence="9" key="1">
    <citation type="submission" date="2020-12" db="EMBL/GenBank/DDBJ databases">
        <title>Pontibaca salina gen. nov., sp. nov., isolated from marine sediment.</title>
        <authorList>
            <person name="Bo J."/>
            <person name="Wang S."/>
            <person name="Song X."/>
            <person name="Du Z."/>
        </authorList>
    </citation>
    <scope>NUCLEOTIDE SEQUENCE</scope>
    <source>
        <strain evidence="9">S1109L</strain>
    </source>
</reference>
<dbReference type="CDD" id="cd16378">
    <property type="entry name" value="CcmH_N"/>
    <property type="match status" value="1"/>
</dbReference>
<protein>
    <recommendedName>
        <fullName evidence="7">Cytochrome c-type biogenesis protein</fullName>
    </recommendedName>
</protein>
<dbReference type="EMBL" id="JAEIJD010000001">
    <property type="protein sequence ID" value="MBI6628412.1"/>
    <property type="molecule type" value="Genomic_DNA"/>
</dbReference>
<evidence type="ECO:0000256" key="1">
    <source>
        <dbReference type="ARBA" id="ARBA00010342"/>
    </source>
</evidence>
<keyword evidence="2 7" id="KW-0349">Heme</keyword>
<evidence type="ECO:0000256" key="4">
    <source>
        <dbReference type="ARBA" id="ARBA00022729"/>
    </source>
</evidence>
<comment type="caution">
    <text evidence="9">The sequence shown here is derived from an EMBL/GenBank/DDBJ whole genome shotgun (WGS) entry which is preliminary data.</text>
</comment>
<keyword evidence="4 7" id="KW-0732">Signal</keyword>
<dbReference type="GO" id="GO:0046872">
    <property type="term" value="F:metal ion binding"/>
    <property type="evidence" value="ECO:0007669"/>
    <property type="project" value="UniProtKB-KW"/>
</dbReference>
<evidence type="ECO:0000313" key="9">
    <source>
        <dbReference type="EMBL" id="MBI6628412.1"/>
    </source>
</evidence>
<dbReference type="InterPro" id="IPR005616">
    <property type="entry name" value="CcmH/CycL/Ccl2/NrfF_N"/>
</dbReference>
<organism evidence="9 10">
    <name type="scientific">Pontibaca salina</name>
    <dbReference type="NCBI Taxonomy" id="2795731"/>
    <lineage>
        <taxon>Bacteria</taxon>
        <taxon>Pseudomonadati</taxon>
        <taxon>Pseudomonadota</taxon>
        <taxon>Alphaproteobacteria</taxon>
        <taxon>Rhodobacterales</taxon>
        <taxon>Roseobacteraceae</taxon>
        <taxon>Pontibaca</taxon>
    </lineage>
</organism>
<dbReference type="GO" id="GO:0005886">
    <property type="term" value="C:plasma membrane"/>
    <property type="evidence" value="ECO:0007669"/>
    <property type="project" value="TreeGrafter"/>
</dbReference>
<dbReference type="AlphaFoldDB" id="A0A934HMP1"/>
<feature type="transmembrane region" description="Helical" evidence="7">
    <location>
        <begin position="12"/>
        <end position="31"/>
    </location>
</feature>
<keyword evidence="6 7" id="KW-0408">Iron</keyword>
<feature type="domain" description="CcmH/CycL/Ccl2/NrfF N-terminal" evidence="8">
    <location>
        <begin position="19"/>
        <end position="161"/>
    </location>
</feature>
<evidence type="ECO:0000256" key="7">
    <source>
        <dbReference type="RuleBase" id="RU364112"/>
    </source>
</evidence>
<keyword evidence="7" id="KW-1133">Transmembrane helix</keyword>
<name>A0A934HMP1_9RHOB</name>
<dbReference type="Proteomes" id="UP000613255">
    <property type="component" value="Unassembled WGS sequence"/>
</dbReference>
<evidence type="ECO:0000256" key="5">
    <source>
        <dbReference type="ARBA" id="ARBA00022748"/>
    </source>
</evidence>
<comment type="similarity">
    <text evidence="1 7">Belongs to the CcmH/CycL/Ccl2/NrfF family.</text>
</comment>
<comment type="function">
    <text evidence="7">Possible subunit of a heme lyase.</text>
</comment>
<dbReference type="PANTHER" id="PTHR47870:SF1">
    <property type="entry name" value="CYTOCHROME C-TYPE BIOGENESIS PROTEIN CCMH"/>
    <property type="match status" value="1"/>
</dbReference>
<keyword evidence="7" id="KW-0812">Transmembrane</keyword>
<accession>A0A934HMP1</accession>
<proteinExistence type="inferred from homology"/>
<sequence>MRVFGRGWRGETAPYIAALMAVLLAGPVAAVEPDEVLDDPVLEHRARHISKDLRCLVCRNESIDESNADLARDLRLLVRERLVEGDSNEETVDFIVDRYGEYVLLRPTTGGANWLLWAAGPLMLLLAGGIGFGYLRGRAKAPGNADAVLTNEEQERVRRILED</sequence>
<evidence type="ECO:0000256" key="3">
    <source>
        <dbReference type="ARBA" id="ARBA00022723"/>
    </source>
</evidence>
<dbReference type="RefSeq" id="WP_198684435.1">
    <property type="nucleotide sequence ID" value="NZ_JAEIJD010000001.1"/>
</dbReference>
<keyword evidence="7" id="KW-0472">Membrane</keyword>
<keyword evidence="3 7" id="KW-0479">Metal-binding</keyword>
<keyword evidence="5" id="KW-0201">Cytochrome c-type biogenesis</keyword>
<dbReference type="Gene3D" id="1.10.8.640">
    <property type="entry name" value="Cytochrome C biogenesis protein"/>
    <property type="match status" value="1"/>
</dbReference>
<dbReference type="PANTHER" id="PTHR47870">
    <property type="entry name" value="CYTOCHROME C-TYPE BIOGENESIS PROTEIN CCMH"/>
    <property type="match status" value="1"/>
</dbReference>
<keyword evidence="10" id="KW-1185">Reference proteome</keyword>
<dbReference type="Pfam" id="PF03918">
    <property type="entry name" value="CcmH"/>
    <property type="match status" value="1"/>
</dbReference>
<dbReference type="GO" id="GO:0017004">
    <property type="term" value="P:cytochrome complex assembly"/>
    <property type="evidence" value="ECO:0007669"/>
    <property type="project" value="UniProtKB-KW"/>
</dbReference>
<evidence type="ECO:0000256" key="2">
    <source>
        <dbReference type="ARBA" id="ARBA00022617"/>
    </source>
</evidence>
<dbReference type="InterPro" id="IPR038297">
    <property type="entry name" value="CcmH/CycL/NrfF/Ccl2_sf"/>
</dbReference>
<evidence type="ECO:0000256" key="6">
    <source>
        <dbReference type="ARBA" id="ARBA00023004"/>
    </source>
</evidence>
<evidence type="ECO:0000259" key="8">
    <source>
        <dbReference type="Pfam" id="PF03918"/>
    </source>
</evidence>
<evidence type="ECO:0000313" key="10">
    <source>
        <dbReference type="Proteomes" id="UP000613255"/>
    </source>
</evidence>
<feature type="transmembrane region" description="Helical" evidence="7">
    <location>
        <begin position="114"/>
        <end position="135"/>
    </location>
</feature>
<dbReference type="InterPro" id="IPR051263">
    <property type="entry name" value="C-type_cytochrome_biogenesis"/>
</dbReference>
<gene>
    <name evidence="9" type="ORF">JAO82_00825</name>
</gene>